<protein>
    <submittedName>
        <fullName evidence="1">CDK inhibitor</fullName>
    </submittedName>
</protein>
<name>Q7M0H2_MOUSE</name>
<dbReference type="PIR" id="S39360">
    <property type="entry name" value="S39360"/>
</dbReference>
<accession>Q7M0H2</accession>
<sequence>QTSLTDFYHSKVYLSPGSRSLGLPK</sequence>
<keyword id="KW-0903">Direct protein sequencing</keyword>
<evidence type="ECO:0000313" key="1">
    <source>
        <dbReference type="PIR" id="S39360"/>
    </source>
</evidence>
<reference evidence="1" key="1">
    <citation type="journal article" date="1993" name="Nature">
        <title>Inhibition of CDK2 activity in vivo by an associated 20K regulatory subunit.</title>
        <authorList>
            <person name="Gu Y."/>
            <person name="Turck C.W."/>
            <person name="Morgan D.O."/>
        </authorList>
    </citation>
    <scope>PROTEIN SEQUENCE</scope>
</reference>
<dbReference type="PeptideAtlas" id="Q7M0H2"/>
<proteinExistence type="evidence at protein level"/>
<dbReference type="AlphaFoldDB" id="Q7M0H2"/>
<organism evidence="1">
    <name type="scientific">Mus musculus</name>
    <name type="common">Mouse</name>
    <dbReference type="NCBI Taxonomy" id="10090"/>
    <lineage>
        <taxon>Eukaryota</taxon>
        <taxon>Metazoa</taxon>
        <taxon>Chordata</taxon>
        <taxon>Craniata</taxon>
        <taxon>Vertebrata</taxon>
        <taxon>Euteleostomi</taxon>
        <taxon>Mammalia</taxon>
        <taxon>Eutheria</taxon>
        <taxon>Euarchontoglires</taxon>
        <taxon>Glires</taxon>
        <taxon>Rodentia</taxon>
        <taxon>Myomorpha</taxon>
        <taxon>Muroidea</taxon>
        <taxon>Muridae</taxon>
        <taxon>Murinae</taxon>
        <taxon>Mus</taxon>
        <taxon>Mus</taxon>
    </lineage>
</organism>